<dbReference type="Proteomes" id="UP000199569">
    <property type="component" value="Unassembled WGS sequence"/>
</dbReference>
<feature type="domain" description="Alkaline proteinase inhibitor/ Outer membrane lipoprotein Omp19" evidence="4">
    <location>
        <begin position="113"/>
        <end position="204"/>
    </location>
</feature>
<dbReference type="PROSITE" id="PS51257">
    <property type="entry name" value="PROKAR_LIPOPROTEIN"/>
    <property type="match status" value="1"/>
</dbReference>
<feature type="region of interest" description="Disordered" evidence="2">
    <location>
        <begin position="57"/>
        <end position="109"/>
    </location>
</feature>
<dbReference type="RefSeq" id="WP_244510392.1">
    <property type="nucleotide sequence ID" value="NZ_FMVJ01000003.1"/>
</dbReference>
<feature type="signal peptide" evidence="3">
    <location>
        <begin position="1"/>
        <end position="25"/>
    </location>
</feature>
<protein>
    <submittedName>
        <fullName evidence="5">Protease inhibitor Inh</fullName>
    </submittedName>
</protein>
<dbReference type="AlphaFoldDB" id="A0A1G5E6Q2"/>
<dbReference type="Gene3D" id="2.40.128.10">
    <property type="match status" value="1"/>
</dbReference>
<feature type="chain" id="PRO_5011769241" evidence="3">
    <location>
        <begin position="26"/>
        <end position="204"/>
    </location>
</feature>
<reference evidence="5 6" key="1">
    <citation type="submission" date="2016-10" db="EMBL/GenBank/DDBJ databases">
        <authorList>
            <person name="de Groot N.N."/>
        </authorList>
    </citation>
    <scope>NUCLEOTIDE SEQUENCE [LARGE SCALE GENOMIC DNA]</scope>
    <source>
        <strain evidence="5 6">CGMCC 1.7666</strain>
    </source>
</reference>
<evidence type="ECO:0000256" key="2">
    <source>
        <dbReference type="SAM" id="MobiDB-lite"/>
    </source>
</evidence>
<gene>
    <name evidence="5" type="ORF">SAMN02927923_00899</name>
</gene>
<dbReference type="STRING" id="549386.SAMN02927923_00899"/>
<proteinExistence type="predicted"/>
<name>A0A1G5E6Q2_9HYPH</name>
<organism evidence="5 6">
    <name type="scientific">Microvirga guangxiensis</name>
    <dbReference type="NCBI Taxonomy" id="549386"/>
    <lineage>
        <taxon>Bacteria</taxon>
        <taxon>Pseudomonadati</taxon>
        <taxon>Pseudomonadota</taxon>
        <taxon>Alphaproteobacteria</taxon>
        <taxon>Hyphomicrobiales</taxon>
        <taxon>Methylobacteriaceae</taxon>
        <taxon>Microvirga</taxon>
    </lineage>
</organism>
<evidence type="ECO:0000313" key="6">
    <source>
        <dbReference type="Proteomes" id="UP000199569"/>
    </source>
</evidence>
<dbReference type="EMBL" id="FMVJ01000003">
    <property type="protein sequence ID" value="SCY22577.1"/>
    <property type="molecule type" value="Genomic_DNA"/>
</dbReference>
<accession>A0A1G5E6Q2</accession>
<keyword evidence="1 3" id="KW-0732">Signal</keyword>
<dbReference type="Pfam" id="PF02974">
    <property type="entry name" value="Inh"/>
    <property type="match status" value="1"/>
</dbReference>
<dbReference type="InterPro" id="IPR016085">
    <property type="entry name" value="Protease_inh_B-barrel_dom"/>
</dbReference>
<sequence length="204" mass="19983">MIDMKSRAYALTVTLCAALALSACSSTRLGGSSGRSAAAAPALAPVEAVPSGPVEAAPLAPIEGQPLSPIAGAQAPLDSGLTPPAGGTDIAGLPPAPPPGVSAAPAAPAAPTSRTAVVGSWSARDASGKSCRIQLSSSPALDLYRASASGCSNQDLSKVNAWDYRDGEVYLYQTGGSVAARLRGSSSALSGVLAKSGAPLSLSR</sequence>
<evidence type="ECO:0000313" key="5">
    <source>
        <dbReference type="EMBL" id="SCY22577.1"/>
    </source>
</evidence>
<evidence type="ECO:0000256" key="3">
    <source>
        <dbReference type="SAM" id="SignalP"/>
    </source>
</evidence>
<dbReference type="SUPFAM" id="SSF50882">
    <property type="entry name" value="beta-Barrel protease inhibitors"/>
    <property type="match status" value="1"/>
</dbReference>
<dbReference type="InterPro" id="IPR021140">
    <property type="entry name" value="Inh/Omp19"/>
</dbReference>
<evidence type="ECO:0000259" key="4">
    <source>
        <dbReference type="Pfam" id="PF02974"/>
    </source>
</evidence>
<dbReference type="GO" id="GO:0004866">
    <property type="term" value="F:endopeptidase inhibitor activity"/>
    <property type="evidence" value="ECO:0007669"/>
    <property type="project" value="InterPro"/>
</dbReference>
<keyword evidence="6" id="KW-1185">Reference proteome</keyword>
<evidence type="ECO:0000256" key="1">
    <source>
        <dbReference type="ARBA" id="ARBA00022729"/>
    </source>
</evidence>